<reference evidence="1" key="1">
    <citation type="journal article" date="2020" name="Fungal Divers.">
        <title>Resolving the Mortierellaceae phylogeny through synthesis of multi-gene phylogenetics and phylogenomics.</title>
        <authorList>
            <person name="Vandepol N."/>
            <person name="Liber J."/>
            <person name="Desiro A."/>
            <person name="Na H."/>
            <person name="Kennedy M."/>
            <person name="Barry K."/>
            <person name="Grigoriev I.V."/>
            <person name="Miller A.N."/>
            <person name="O'Donnell K."/>
            <person name="Stajich J.E."/>
            <person name="Bonito G."/>
        </authorList>
    </citation>
    <scope>NUCLEOTIDE SEQUENCE</scope>
    <source>
        <strain evidence="1">NVP60</strain>
    </source>
</reference>
<dbReference type="AlphaFoldDB" id="A0A9P6UP06"/>
<organism evidence="1 2">
    <name type="scientific">Linnemannia gamsii</name>
    <dbReference type="NCBI Taxonomy" id="64522"/>
    <lineage>
        <taxon>Eukaryota</taxon>
        <taxon>Fungi</taxon>
        <taxon>Fungi incertae sedis</taxon>
        <taxon>Mucoromycota</taxon>
        <taxon>Mortierellomycotina</taxon>
        <taxon>Mortierellomycetes</taxon>
        <taxon>Mortierellales</taxon>
        <taxon>Mortierellaceae</taxon>
        <taxon>Linnemannia</taxon>
    </lineage>
</organism>
<comment type="caution">
    <text evidence="1">The sequence shown here is derived from an EMBL/GenBank/DDBJ whole genome shotgun (WGS) entry which is preliminary data.</text>
</comment>
<dbReference type="OrthoDB" id="2448606at2759"/>
<proteinExistence type="predicted"/>
<dbReference type="EMBL" id="JAAAIN010000510">
    <property type="protein sequence ID" value="KAG0313482.1"/>
    <property type="molecule type" value="Genomic_DNA"/>
</dbReference>
<gene>
    <name evidence="1" type="ORF">BGZ97_010139</name>
</gene>
<dbReference type="Proteomes" id="UP000823405">
    <property type="component" value="Unassembled WGS sequence"/>
</dbReference>
<evidence type="ECO:0000313" key="1">
    <source>
        <dbReference type="EMBL" id="KAG0313482.1"/>
    </source>
</evidence>
<accession>A0A9P6UP06</accession>
<protein>
    <submittedName>
        <fullName evidence="1">Uncharacterized protein</fullName>
    </submittedName>
</protein>
<evidence type="ECO:0000313" key="2">
    <source>
        <dbReference type="Proteomes" id="UP000823405"/>
    </source>
</evidence>
<name>A0A9P6UP06_9FUNG</name>
<sequence>MFLPTHLDWAQDKVSGVEHVTLENFVKEFSLSDRQSATDSYTALIWSDEIRRQRREKLQEAFKEFRKHQEDIFWSRRKLQLSSEITSNDAAVDLQEAALKKSRKGYLEVSCHPPAGLKHSRDLVAELDETLPKIARNACVLHVDEEHAHFSRDEILQIRRDVLQMFYIKEQREDDLKRARMARDLWATWFELAADEGMESTIDTTPVIKSIMAAYEDCEAKDILPVLFIALHVFRKFHTWSRLRSEADCAMAMVGPILEEILHIQHEIKFTSANFATAHGLERKQELGQTGSSRQPDIIGCTADGKEIYFGELKGVHSTKQDINVDTLRVAIFAKDALDHLHFDYTTVV</sequence>
<keyword evidence="2" id="KW-1185">Reference proteome</keyword>